<dbReference type="Pfam" id="PF05147">
    <property type="entry name" value="LANC_like"/>
    <property type="match status" value="1"/>
</dbReference>
<dbReference type="Gene3D" id="1.50.10.20">
    <property type="match status" value="1"/>
</dbReference>
<dbReference type="InterPro" id="IPR033889">
    <property type="entry name" value="LanC"/>
</dbReference>
<proteinExistence type="predicted"/>
<name>A0ABZ1SL59_9ACTN</name>
<keyword evidence="2" id="KW-1185">Reference proteome</keyword>
<dbReference type="SUPFAM" id="SSF158745">
    <property type="entry name" value="LanC-like"/>
    <property type="match status" value="1"/>
</dbReference>
<dbReference type="EMBL" id="CP108085">
    <property type="protein sequence ID" value="WUP73589.1"/>
    <property type="molecule type" value="Genomic_DNA"/>
</dbReference>
<gene>
    <name evidence="1" type="ORF">OG913_29970</name>
</gene>
<dbReference type="CDD" id="cd04793">
    <property type="entry name" value="LanC"/>
    <property type="match status" value="1"/>
</dbReference>
<dbReference type="PRINTS" id="PR01950">
    <property type="entry name" value="LANCSUPER"/>
</dbReference>
<evidence type="ECO:0000313" key="2">
    <source>
        <dbReference type="Proteomes" id="UP001432011"/>
    </source>
</evidence>
<evidence type="ECO:0000313" key="1">
    <source>
        <dbReference type="EMBL" id="WUP73589.1"/>
    </source>
</evidence>
<accession>A0ABZ1SL59</accession>
<dbReference type="SMART" id="SM01260">
    <property type="entry name" value="LANC_like"/>
    <property type="match status" value="1"/>
</dbReference>
<dbReference type="PRINTS" id="PR01955">
    <property type="entry name" value="LANCFRANKIA"/>
</dbReference>
<reference evidence="1" key="1">
    <citation type="submission" date="2022-10" db="EMBL/GenBank/DDBJ databases">
        <title>The complete genomes of actinobacterial strains from the NBC collection.</title>
        <authorList>
            <person name="Joergensen T.S."/>
            <person name="Alvarez Arevalo M."/>
            <person name="Sterndorff E.B."/>
            <person name="Faurdal D."/>
            <person name="Vuksanovic O."/>
            <person name="Mourched A.-S."/>
            <person name="Charusanti P."/>
            <person name="Shaw S."/>
            <person name="Blin K."/>
            <person name="Weber T."/>
        </authorList>
    </citation>
    <scope>NUCLEOTIDE SEQUENCE</scope>
    <source>
        <strain evidence="1">NBC_00254</strain>
    </source>
</reference>
<protein>
    <submittedName>
        <fullName evidence="1">Lanthionine synthetase C family protein</fullName>
    </submittedName>
</protein>
<dbReference type="InterPro" id="IPR007822">
    <property type="entry name" value="LANC-like"/>
</dbReference>
<dbReference type="Proteomes" id="UP001432011">
    <property type="component" value="Chromosome"/>
</dbReference>
<sequence>MIDSCTDVMAVAEALSDPRNVWTTTSPPGGRAWPQSLAGGAAGIALLHIERARSGLGDWSTAHDWLSVAASGELTAAANAGLFFGAPALAFVTHAAAGSSGRYRRALTTLDEAVIIITRTRLAAAHARIDRSDQPVMKEFDLIRGLAGLGAYHLRRHPDRPIIHDVLSYLVRLTEPLPSGTELPPWWTNVAPNGEPNPEYPQGHGNFGLSHGIGSVLALLSLAVLRNVPVAGMTDAIERICEWTDLWRQQDDAGLWWPGFITLDQVREQHIRSSLRPRPSWCYGVAGTARAQQLAGMALGDTARQQTAEDAMLTALRDPAQLNLLPEIGLCHGKAGLLQAAWRMASDARTPHIAAELPRLATQLAAQLSGPPCDPELLDGTAGAALALHTVGTNAAASDWDTFLLLA</sequence>
<organism evidence="1 2">
    <name type="scientific">Microbispora hainanensis</name>
    <dbReference type="NCBI Taxonomy" id="568844"/>
    <lineage>
        <taxon>Bacteria</taxon>
        <taxon>Bacillati</taxon>
        <taxon>Actinomycetota</taxon>
        <taxon>Actinomycetes</taxon>
        <taxon>Streptosporangiales</taxon>
        <taxon>Streptosporangiaceae</taxon>
        <taxon>Microbispora</taxon>
    </lineage>
</organism>
<dbReference type="RefSeq" id="WP_328708868.1">
    <property type="nucleotide sequence ID" value="NZ_CP108085.1"/>
</dbReference>